<dbReference type="InterPro" id="IPR035979">
    <property type="entry name" value="RBD_domain_sf"/>
</dbReference>
<evidence type="ECO:0000313" key="5">
    <source>
        <dbReference type="Proteomes" id="UP000179010"/>
    </source>
</evidence>
<feature type="domain" description="RRM" evidence="3">
    <location>
        <begin position="5"/>
        <end position="83"/>
    </location>
</feature>
<dbReference type="SUPFAM" id="SSF54928">
    <property type="entry name" value="RNA-binding domain, RBD"/>
    <property type="match status" value="1"/>
</dbReference>
<dbReference type="Proteomes" id="UP000179010">
    <property type="component" value="Unassembled WGS sequence"/>
</dbReference>
<dbReference type="InterPro" id="IPR048289">
    <property type="entry name" value="RRM2_NsCP33-like"/>
</dbReference>
<name>A0A1F4PPI1_UNCK3</name>
<gene>
    <name evidence="4" type="ORF">A2994_01025</name>
</gene>
<sequence>MDNNKKLFVGGLNYATTDDNLREFFAGAGTVESAAVIIDRMSGRSKGFGFVEMATDEEAQKAIDELNGKELDGRTISVNVARPKVDRPGFGGGNRGGGGSSYGRR</sequence>
<dbReference type="STRING" id="1798539.A2994_01025"/>
<evidence type="ECO:0000313" key="4">
    <source>
        <dbReference type="EMBL" id="OGB85587.1"/>
    </source>
</evidence>
<dbReference type="InterPro" id="IPR000504">
    <property type="entry name" value="RRM_dom"/>
</dbReference>
<dbReference type="CDD" id="cd21608">
    <property type="entry name" value="RRM2_NsCP33_like"/>
    <property type="match status" value="1"/>
</dbReference>
<dbReference type="InterPro" id="IPR052462">
    <property type="entry name" value="SLIRP/GR-RBP-like"/>
</dbReference>
<dbReference type="InterPro" id="IPR012677">
    <property type="entry name" value="Nucleotide-bd_a/b_plait_sf"/>
</dbReference>
<evidence type="ECO:0000256" key="1">
    <source>
        <dbReference type="ARBA" id="ARBA00022884"/>
    </source>
</evidence>
<dbReference type="AlphaFoldDB" id="A0A1F4PPI1"/>
<reference evidence="4 5" key="1">
    <citation type="journal article" date="2016" name="Nat. Commun.">
        <title>Thousands of microbial genomes shed light on interconnected biogeochemical processes in an aquifer system.</title>
        <authorList>
            <person name="Anantharaman K."/>
            <person name="Brown C.T."/>
            <person name="Hug L.A."/>
            <person name="Sharon I."/>
            <person name="Castelle C.J."/>
            <person name="Probst A.J."/>
            <person name="Thomas B.C."/>
            <person name="Singh A."/>
            <person name="Wilkins M.J."/>
            <person name="Karaoz U."/>
            <person name="Brodie E.L."/>
            <person name="Williams K.H."/>
            <person name="Hubbard S.S."/>
            <person name="Banfield J.F."/>
        </authorList>
    </citation>
    <scope>NUCLEOTIDE SEQUENCE [LARGE SCALE GENOMIC DNA]</scope>
</reference>
<dbReference type="GO" id="GO:0003723">
    <property type="term" value="F:RNA binding"/>
    <property type="evidence" value="ECO:0007669"/>
    <property type="project" value="UniProtKB-KW"/>
</dbReference>
<dbReference type="PANTHER" id="PTHR48027">
    <property type="entry name" value="HETEROGENEOUS NUCLEAR RIBONUCLEOPROTEIN 87F-RELATED"/>
    <property type="match status" value="1"/>
</dbReference>
<evidence type="ECO:0000259" key="3">
    <source>
        <dbReference type="PROSITE" id="PS50102"/>
    </source>
</evidence>
<accession>A0A1F4PPI1</accession>
<feature type="region of interest" description="Disordered" evidence="2">
    <location>
        <begin position="82"/>
        <end position="105"/>
    </location>
</feature>
<keyword evidence="1" id="KW-0694">RNA-binding</keyword>
<feature type="compositionally biased region" description="Gly residues" evidence="2">
    <location>
        <begin position="89"/>
        <end position="105"/>
    </location>
</feature>
<comment type="caution">
    <text evidence="4">The sequence shown here is derived from an EMBL/GenBank/DDBJ whole genome shotgun (WGS) entry which is preliminary data.</text>
</comment>
<organism evidence="4 5">
    <name type="scientific">candidate division Kazan bacterium RIFCSPLOWO2_01_FULL_48_13</name>
    <dbReference type="NCBI Taxonomy" id="1798539"/>
    <lineage>
        <taxon>Bacteria</taxon>
        <taxon>Bacteria division Kazan-3B-28</taxon>
    </lineage>
</organism>
<dbReference type="PROSITE" id="PS50102">
    <property type="entry name" value="RRM"/>
    <property type="match status" value="1"/>
</dbReference>
<dbReference type="EMBL" id="METE01000002">
    <property type="protein sequence ID" value="OGB85587.1"/>
    <property type="molecule type" value="Genomic_DNA"/>
</dbReference>
<proteinExistence type="predicted"/>
<dbReference type="Pfam" id="PF00076">
    <property type="entry name" value="RRM_1"/>
    <property type="match status" value="1"/>
</dbReference>
<dbReference type="SMART" id="SM00360">
    <property type="entry name" value="RRM"/>
    <property type="match status" value="1"/>
</dbReference>
<dbReference type="Gene3D" id="3.30.70.330">
    <property type="match status" value="1"/>
</dbReference>
<protein>
    <submittedName>
        <fullName evidence="4">RNA-binding protein</fullName>
    </submittedName>
</protein>
<evidence type="ECO:0000256" key="2">
    <source>
        <dbReference type="SAM" id="MobiDB-lite"/>
    </source>
</evidence>